<comment type="caution">
    <text evidence="1">The sequence shown here is derived from an EMBL/GenBank/DDBJ whole genome shotgun (WGS) entry which is preliminary data.</text>
</comment>
<gene>
    <name evidence="1" type="ORF">H8E23_15255</name>
</gene>
<proteinExistence type="predicted"/>
<name>A0A8J6NT27_9BACT</name>
<dbReference type="EMBL" id="JACNJH010000214">
    <property type="protein sequence ID" value="MBC8362741.1"/>
    <property type="molecule type" value="Genomic_DNA"/>
</dbReference>
<evidence type="ECO:0000313" key="2">
    <source>
        <dbReference type="Proteomes" id="UP000603434"/>
    </source>
</evidence>
<dbReference type="AlphaFoldDB" id="A0A8J6NT27"/>
<organism evidence="1 2">
    <name type="scientific">Candidatus Desulfatibia profunda</name>
    <dbReference type="NCBI Taxonomy" id="2841695"/>
    <lineage>
        <taxon>Bacteria</taxon>
        <taxon>Pseudomonadati</taxon>
        <taxon>Thermodesulfobacteriota</taxon>
        <taxon>Desulfobacteria</taxon>
        <taxon>Desulfobacterales</taxon>
        <taxon>Desulfobacterales incertae sedis</taxon>
        <taxon>Candidatus Desulfatibia</taxon>
    </lineage>
</organism>
<protein>
    <submittedName>
        <fullName evidence="1">Uncharacterized protein</fullName>
    </submittedName>
</protein>
<dbReference type="Proteomes" id="UP000603434">
    <property type="component" value="Unassembled WGS sequence"/>
</dbReference>
<accession>A0A8J6NT27</accession>
<sequence length="63" mass="7443">MRKLLLLDTDTVMELEQKSISLEKALRTTRYHGKILYPRHLEKTFKAAVKEGKSLRIQFKKLV</sequence>
<reference evidence="1 2" key="1">
    <citation type="submission" date="2020-08" db="EMBL/GenBank/DDBJ databases">
        <title>Bridging the membrane lipid divide: bacteria of the FCB group superphylum have the potential to synthesize archaeal ether lipids.</title>
        <authorList>
            <person name="Villanueva L."/>
            <person name="Von Meijenfeldt F.A.B."/>
            <person name="Westbye A.B."/>
            <person name="Yadav S."/>
            <person name="Hopmans E.C."/>
            <person name="Dutilh B.E."/>
            <person name="Sinninghe Damste J.S."/>
        </authorList>
    </citation>
    <scope>NUCLEOTIDE SEQUENCE [LARGE SCALE GENOMIC DNA]</scope>
    <source>
        <strain evidence="1">NIOZ-UU30</strain>
    </source>
</reference>
<evidence type="ECO:0000313" key="1">
    <source>
        <dbReference type="EMBL" id="MBC8362741.1"/>
    </source>
</evidence>